<evidence type="ECO:0000256" key="2">
    <source>
        <dbReference type="ARBA" id="ARBA00022679"/>
    </source>
</evidence>
<dbReference type="NCBIfam" id="TIGR01930">
    <property type="entry name" value="AcCoA-C-Actrans"/>
    <property type="match status" value="1"/>
</dbReference>
<dbReference type="Pfam" id="PF00108">
    <property type="entry name" value="Thiolase_N"/>
    <property type="match status" value="1"/>
</dbReference>
<dbReference type="EMBL" id="PGGW01000011">
    <property type="protein sequence ID" value="PJE99522.1"/>
    <property type="molecule type" value="Genomic_DNA"/>
</dbReference>
<dbReference type="PANTHER" id="PTHR43365:SF1">
    <property type="entry name" value="ACETYL-COA C-ACYLTRANSFERASE"/>
    <property type="match status" value="1"/>
</dbReference>
<protein>
    <submittedName>
        <fullName evidence="9">Acetyl-CoA acetyltransferase</fullName>
    </submittedName>
</protein>
<dbReference type="AlphaFoldDB" id="A0A2M8M5N5"/>
<evidence type="ECO:0000256" key="6">
    <source>
        <dbReference type="SAM" id="MobiDB-lite"/>
    </source>
</evidence>
<dbReference type="NCBIfam" id="NF006090">
    <property type="entry name" value="PRK08242.1"/>
    <property type="match status" value="1"/>
</dbReference>
<evidence type="ECO:0000256" key="4">
    <source>
        <dbReference type="PIRSR" id="PIRSR000429-1"/>
    </source>
</evidence>
<evidence type="ECO:0000259" key="7">
    <source>
        <dbReference type="Pfam" id="PF00108"/>
    </source>
</evidence>
<dbReference type="SUPFAM" id="SSF53901">
    <property type="entry name" value="Thiolase-like"/>
    <property type="match status" value="2"/>
</dbReference>
<gene>
    <name evidence="9" type="ORF">CUT44_03110</name>
</gene>
<name>A0A2M8M5N5_9ACTN</name>
<dbReference type="InterPro" id="IPR016039">
    <property type="entry name" value="Thiolase-like"/>
</dbReference>
<keyword evidence="2 5" id="KW-0808">Transferase</keyword>
<dbReference type="PROSITE" id="PS00737">
    <property type="entry name" value="THIOLASE_2"/>
    <property type="match status" value="1"/>
</dbReference>
<feature type="region of interest" description="Disordered" evidence="6">
    <location>
        <begin position="1"/>
        <end position="42"/>
    </location>
</feature>
<dbReference type="PANTHER" id="PTHR43365">
    <property type="entry name" value="BLR7806 PROTEIN"/>
    <property type="match status" value="1"/>
</dbReference>
<feature type="domain" description="Thiolase N-terminal" evidence="7">
    <location>
        <begin position="50"/>
        <end position="271"/>
    </location>
</feature>
<feature type="compositionally biased region" description="Pro residues" evidence="6">
    <location>
        <begin position="12"/>
        <end position="29"/>
    </location>
</feature>
<dbReference type="Proteomes" id="UP000230407">
    <property type="component" value="Unassembled WGS sequence"/>
</dbReference>
<dbReference type="PROSITE" id="PS00099">
    <property type="entry name" value="THIOLASE_3"/>
    <property type="match status" value="1"/>
</dbReference>
<comment type="caution">
    <text evidence="9">The sequence shown here is derived from an EMBL/GenBank/DDBJ whole genome shotgun (WGS) entry which is preliminary data.</text>
</comment>
<dbReference type="InterPro" id="IPR002155">
    <property type="entry name" value="Thiolase"/>
</dbReference>
<dbReference type="PIRSF" id="PIRSF000429">
    <property type="entry name" value="Ac-CoA_Ac_transf"/>
    <property type="match status" value="1"/>
</dbReference>
<dbReference type="InterPro" id="IPR020617">
    <property type="entry name" value="Thiolase_C"/>
</dbReference>
<evidence type="ECO:0000256" key="5">
    <source>
        <dbReference type="RuleBase" id="RU003557"/>
    </source>
</evidence>
<keyword evidence="10" id="KW-1185">Reference proteome</keyword>
<accession>A0A2M8M5N5</accession>
<keyword evidence="3 5" id="KW-0012">Acyltransferase</keyword>
<dbReference type="InterPro" id="IPR020613">
    <property type="entry name" value="Thiolase_CS"/>
</dbReference>
<dbReference type="Gene3D" id="3.40.47.10">
    <property type="match status" value="2"/>
</dbReference>
<dbReference type="Pfam" id="PF02803">
    <property type="entry name" value="Thiolase_C"/>
    <property type="match status" value="1"/>
</dbReference>
<sequence>MTADDGGRPRRPPGVPGPSPADCPVPPSRRLPKGSDTVTRDASNDAYLYDAIRTPRGRGKAGGALYGTKPIDLVVGLIHELRRRFPGLDPAAIDDIVLGVVTPVGDQGADIARTAATAAGLPESVAGVQENRFCASGLEAVNLAAAKIRSGWEDLVLAGGVESMSRVPMGSDGGAWAMDPMTAYETSFVPQGIGADLIATIEGFSRRDVDEYAALSQERAAQAWKEGRFDRSVVPVTDRAGLTVLDRDEHPRPGTTADSLAALKPSFAAIGEAGGFDAVALQKYHWVERIDHVHHAGNSSGIVDGAALVAIGSREVGERYGLTPRARIVSAAVSGSEPTIMLTGPAPASRKALARAGLTIDDIDLVEINEAFAAVVLRFVKDMGLPMDKVNVNGGAIALGHPLGATGAMILGTLVDELERRDERYGLATLCVGGGMGIATVVERL</sequence>
<dbReference type="InterPro" id="IPR020616">
    <property type="entry name" value="Thiolase_N"/>
</dbReference>
<dbReference type="GO" id="GO:0016747">
    <property type="term" value="F:acyltransferase activity, transferring groups other than amino-acyl groups"/>
    <property type="evidence" value="ECO:0007669"/>
    <property type="project" value="InterPro"/>
</dbReference>
<organism evidence="9 10">
    <name type="scientific">Streptomyces carminius</name>
    <dbReference type="NCBI Taxonomy" id="2665496"/>
    <lineage>
        <taxon>Bacteria</taxon>
        <taxon>Bacillati</taxon>
        <taxon>Actinomycetota</taxon>
        <taxon>Actinomycetes</taxon>
        <taxon>Kitasatosporales</taxon>
        <taxon>Streptomycetaceae</taxon>
        <taxon>Streptomyces</taxon>
    </lineage>
</organism>
<evidence type="ECO:0000259" key="8">
    <source>
        <dbReference type="Pfam" id="PF02803"/>
    </source>
</evidence>
<dbReference type="CDD" id="cd00751">
    <property type="entry name" value="thiolase"/>
    <property type="match status" value="1"/>
</dbReference>
<feature type="active site" description="Acyl-thioester intermediate" evidence="4">
    <location>
        <position position="134"/>
    </location>
</feature>
<dbReference type="InterPro" id="IPR020610">
    <property type="entry name" value="Thiolase_AS"/>
</dbReference>
<feature type="active site" description="Proton acceptor" evidence="4">
    <location>
        <position position="431"/>
    </location>
</feature>
<evidence type="ECO:0000256" key="3">
    <source>
        <dbReference type="ARBA" id="ARBA00023315"/>
    </source>
</evidence>
<feature type="domain" description="Thiolase C-terminal" evidence="8">
    <location>
        <begin position="323"/>
        <end position="444"/>
    </location>
</feature>
<comment type="similarity">
    <text evidence="1 5">Belongs to the thiolase-like superfamily. Thiolase family.</text>
</comment>
<feature type="active site" description="Proton acceptor" evidence="4">
    <location>
        <position position="401"/>
    </location>
</feature>
<evidence type="ECO:0000256" key="1">
    <source>
        <dbReference type="ARBA" id="ARBA00010982"/>
    </source>
</evidence>
<proteinExistence type="inferred from homology"/>
<reference evidence="9 10" key="1">
    <citation type="submission" date="2017-11" db="EMBL/GenBank/DDBJ databases">
        <title>Streptomyces carmine sp. nov., a novel actinomycete isolated from Sophora alopecuroides in Xinjiang, China.</title>
        <authorList>
            <person name="Wang Y."/>
            <person name="Luo X."/>
            <person name="Wan C."/>
            <person name="Zhang L."/>
        </authorList>
    </citation>
    <scope>NUCLEOTIDE SEQUENCE [LARGE SCALE GENOMIC DNA]</scope>
    <source>
        <strain evidence="9 10">TRM SA0054</strain>
    </source>
</reference>
<evidence type="ECO:0000313" key="10">
    <source>
        <dbReference type="Proteomes" id="UP000230407"/>
    </source>
</evidence>
<evidence type="ECO:0000313" key="9">
    <source>
        <dbReference type="EMBL" id="PJE99522.1"/>
    </source>
</evidence>